<dbReference type="RefSeq" id="YP_010101533.1">
    <property type="nucleotide sequence ID" value="NC_055791.1"/>
</dbReference>
<proteinExistence type="predicted"/>
<sequence length="116" mass="13784">MPFSNEEERKAYAKAHYEKNKHVYKERNNRSRQKREDFVFDLKKNNPCADCGEFYHPCQMQYDHIADDKEATVSWLVRNGTIKKIETEIAKCELVCANCHALRTWTRHEKNCGSKE</sequence>
<dbReference type="Proteomes" id="UP000295379">
    <property type="component" value="Segment"/>
</dbReference>
<gene>
    <name evidence="1" type="primary">125</name>
    <name evidence="1" type="ORF">SEA_EGOLE_125</name>
</gene>
<organism evidence="1 2">
    <name type="scientific">Streptomyces phage EGole</name>
    <dbReference type="NCBI Taxonomy" id="2517973"/>
    <lineage>
        <taxon>Viruses</taxon>
        <taxon>Duplodnaviria</taxon>
        <taxon>Heunggongvirae</taxon>
        <taxon>Uroviricota</taxon>
        <taxon>Caudoviricetes</taxon>
        <taxon>Stanwilliamsviridae</taxon>
        <taxon>Boydwoodruffvirinae</taxon>
        <taxon>Samistivirus</taxon>
        <taxon>Samistivirus egole</taxon>
    </lineage>
</organism>
<accession>A0A482JAW2</accession>
<evidence type="ECO:0008006" key="3">
    <source>
        <dbReference type="Google" id="ProtNLM"/>
    </source>
</evidence>
<keyword evidence="2" id="KW-1185">Reference proteome</keyword>
<name>A0A482JAW2_9CAUD</name>
<dbReference type="GeneID" id="65119269"/>
<dbReference type="EMBL" id="MK494112">
    <property type="protein sequence ID" value="QBP31020.1"/>
    <property type="molecule type" value="Genomic_DNA"/>
</dbReference>
<evidence type="ECO:0000313" key="2">
    <source>
        <dbReference type="Proteomes" id="UP000295379"/>
    </source>
</evidence>
<protein>
    <recommendedName>
        <fullName evidence="3">HNH endonuclease</fullName>
    </recommendedName>
</protein>
<dbReference type="KEGG" id="vg:65119269"/>
<evidence type="ECO:0000313" key="1">
    <source>
        <dbReference type="EMBL" id="QBP31020.1"/>
    </source>
</evidence>
<reference evidence="1 2" key="1">
    <citation type="submission" date="2019-02" db="EMBL/GenBank/DDBJ databases">
        <authorList>
            <person name="Montgomery L.N."/>
            <person name="Ray S.M."/>
            <person name="Barba J."/>
            <person name="Russ E.M."/>
            <person name="Bhuiyan S."/>
            <person name="Nayek S."/>
            <person name="Hughes L.E."/>
            <person name="Garlena R.A."/>
            <person name="Russell D.A."/>
            <person name="Pope W.H."/>
            <person name="Jacobs-Sera D."/>
            <person name="Hatfull G.F."/>
        </authorList>
    </citation>
    <scope>NUCLEOTIDE SEQUENCE [LARGE SCALE GENOMIC DNA]</scope>
</reference>